<sequence length="149" mass="15979">MPTAQRRALVSGGTPAVAPPRPGELLIIDRAASVQFAGERALRFRVVSVGEIVPYRSWLWLTGYVLDQHDRAVARREIFVRLDGLRPAPPAAPPTRADRGNAARSPAPTPPPRVGSAGARPTASARRTELATPVRDRQHQARRAGTGSG</sequence>
<proteinExistence type="predicted"/>
<dbReference type="AlphaFoldDB" id="A0A1C5ACV6"/>
<evidence type="ECO:0000256" key="1">
    <source>
        <dbReference type="SAM" id="MobiDB-lite"/>
    </source>
</evidence>
<keyword evidence="3" id="KW-1185">Reference proteome</keyword>
<evidence type="ECO:0000313" key="2">
    <source>
        <dbReference type="EMBL" id="SCF43068.1"/>
    </source>
</evidence>
<name>A0A1C5ACV6_9ACTN</name>
<dbReference type="EMBL" id="FMCU01000016">
    <property type="protein sequence ID" value="SCF43068.1"/>
    <property type="molecule type" value="Genomic_DNA"/>
</dbReference>
<gene>
    <name evidence="2" type="ORF">GA0070216_1165</name>
</gene>
<evidence type="ECO:0000313" key="3">
    <source>
        <dbReference type="Proteomes" id="UP000198797"/>
    </source>
</evidence>
<organism evidence="2 3">
    <name type="scientific">Micromonospora matsumotoense</name>
    <dbReference type="NCBI Taxonomy" id="121616"/>
    <lineage>
        <taxon>Bacteria</taxon>
        <taxon>Bacillati</taxon>
        <taxon>Actinomycetota</taxon>
        <taxon>Actinomycetes</taxon>
        <taxon>Micromonosporales</taxon>
        <taxon>Micromonosporaceae</taxon>
        <taxon>Micromonospora</taxon>
    </lineage>
</organism>
<accession>A0A1C5ACV6</accession>
<reference evidence="3" key="1">
    <citation type="submission" date="2016-06" db="EMBL/GenBank/DDBJ databases">
        <authorList>
            <person name="Varghese N."/>
            <person name="Submissions Spin"/>
        </authorList>
    </citation>
    <scope>NUCLEOTIDE SEQUENCE [LARGE SCALE GENOMIC DNA]</scope>
    <source>
        <strain evidence="3">DSM 44100</strain>
    </source>
</reference>
<feature type="region of interest" description="Disordered" evidence="1">
    <location>
        <begin position="83"/>
        <end position="149"/>
    </location>
</feature>
<dbReference type="Proteomes" id="UP000198797">
    <property type="component" value="Unassembled WGS sequence"/>
</dbReference>
<protein>
    <submittedName>
        <fullName evidence="2">Uncharacterized protein</fullName>
    </submittedName>
</protein>
<feature type="compositionally biased region" description="Basic and acidic residues" evidence="1">
    <location>
        <begin position="126"/>
        <end position="139"/>
    </location>
</feature>